<dbReference type="Pfam" id="PF04655">
    <property type="entry name" value="APH_6_hur"/>
    <property type="match status" value="1"/>
</dbReference>
<reference evidence="1 2" key="1">
    <citation type="submission" date="2021-11" db="EMBL/GenBank/DDBJ databases">
        <authorList>
            <person name="Lee D.-H."/>
            <person name="Kim S.-B."/>
        </authorList>
    </citation>
    <scope>NUCLEOTIDE SEQUENCE [LARGE SCALE GENOMIC DNA]</scope>
    <source>
        <strain evidence="1 2">KCTC 52223</strain>
    </source>
</reference>
<organism evidence="1 2">
    <name type="scientific">Reyranella aquatilis</name>
    <dbReference type="NCBI Taxonomy" id="2035356"/>
    <lineage>
        <taxon>Bacteria</taxon>
        <taxon>Pseudomonadati</taxon>
        <taxon>Pseudomonadota</taxon>
        <taxon>Alphaproteobacteria</taxon>
        <taxon>Hyphomicrobiales</taxon>
        <taxon>Reyranellaceae</taxon>
        <taxon>Reyranella</taxon>
    </lineage>
</organism>
<protein>
    <submittedName>
        <fullName evidence="1">3'-kinase</fullName>
    </submittedName>
</protein>
<comment type="caution">
    <text evidence="1">The sequence shown here is derived from an EMBL/GenBank/DDBJ whole genome shotgun (WGS) entry which is preliminary data.</text>
</comment>
<dbReference type="RefSeq" id="WP_230552578.1">
    <property type="nucleotide sequence ID" value="NZ_JAJISD010000009.1"/>
</dbReference>
<keyword evidence="2" id="KW-1185">Reference proteome</keyword>
<dbReference type="InterPro" id="IPR011009">
    <property type="entry name" value="Kinase-like_dom_sf"/>
</dbReference>
<accession>A0ABS8L029</accession>
<dbReference type="InterPro" id="IPR006748">
    <property type="entry name" value="NH2Glyco/OHUrea_AB-resist_kin"/>
</dbReference>
<dbReference type="EMBL" id="JAJISD010000009">
    <property type="protein sequence ID" value="MCC8431322.1"/>
    <property type="molecule type" value="Genomic_DNA"/>
</dbReference>
<sequence length="274" mass="29997">MAGIEPVDPALWLARWTLEADGEPLKTRSSLLLPVRCAGVPAMLKIAHEPEEKRGGRLMAWWSGNGAAHVLAQDDGVLLLERATGSRSLAAMARAGGDKDDEATRILCVATRRLHDHRAPPPADLVPLEVWFAPLLEASDRGELIAGARTVARDLLANQREPRVLHGDIHHENVLDAGARGWIAIDPKGLLGERTFDYVNLLRNPDDEIALRPDRFIRQVDVIVEMASLDRTRLLQWTLALAGLSVVWMLEDGAIPKRDVAIAELAAAALSMSR</sequence>
<dbReference type="Proteomes" id="UP001198862">
    <property type="component" value="Unassembled WGS sequence"/>
</dbReference>
<evidence type="ECO:0000313" key="1">
    <source>
        <dbReference type="EMBL" id="MCC8431322.1"/>
    </source>
</evidence>
<evidence type="ECO:0000313" key="2">
    <source>
        <dbReference type="Proteomes" id="UP001198862"/>
    </source>
</evidence>
<gene>
    <name evidence="1" type="ORF">LJ725_20295</name>
</gene>
<proteinExistence type="predicted"/>
<dbReference type="SUPFAM" id="SSF56112">
    <property type="entry name" value="Protein kinase-like (PK-like)"/>
    <property type="match status" value="1"/>
</dbReference>
<name>A0ABS8L029_9HYPH</name>